<comment type="caution">
    <text evidence="1">The sequence shown here is derived from an EMBL/GenBank/DDBJ whole genome shotgun (WGS) entry which is preliminary data.</text>
</comment>
<reference evidence="1" key="1">
    <citation type="submission" date="2023-04" db="EMBL/GenBank/DDBJ databases">
        <title>Draft Genome sequencing of Naganishia species isolated from polar environments using Oxford Nanopore Technology.</title>
        <authorList>
            <person name="Leo P."/>
            <person name="Venkateswaran K."/>
        </authorList>
    </citation>
    <scope>NUCLEOTIDE SEQUENCE</scope>
    <source>
        <strain evidence="1">MNA-CCFEE 5425</strain>
    </source>
</reference>
<evidence type="ECO:0000313" key="1">
    <source>
        <dbReference type="EMBL" id="KAJ9123153.1"/>
    </source>
</evidence>
<gene>
    <name evidence="1" type="ORF">QFC22_001346</name>
</gene>
<dbReference type="Proteomes" id="UP001243375">
    <property type="component" value="Unassembled WGS sequence"/>
</dbReference>
<organism evidence="1 2">
    <name type="scientific">Naganishia vaughanmartiniae</name>
    <dbReference type="NCBI Taxonomy" id="1424756"/>
    <lineage>
        <taxon>Eukaryota</taxon>
        <taxon>Fungi</taxon>
        <taxon>Dikarya</taxon>
        <taxon>Basidiomycota</taxon>
        <taxon>Agaricomycotina</taxon>
        <taxon>Tremellomycetes</taxon>
        <taxon>Filobasidiales</taxon>
        <taxon>Filobasidiaceae</taxon>
        <taxon>Naganishia</taxon>
    </lineage>
</organism>
<proteinExistence type="predicted"/>
<protein>
    <submittedName>
        <fullName evidence="1">Uncharacterized protein</fullName>
    </submittedName>
</protein>
<name>A0ACC2XHN6_9TREE</name>
<sequence length="1037" mass="114096">MIPIKRHLFPSSPARVAPAPTCLEFSSVNIAKPFHAGHLRSTIIGAFLANLYEANGWQVIRVNYLGDWGKQFGLLALGFKKFGSEEELEADAIKHLYDVYVKINAEAEADPAIHDEARAFFKLMEDGDAEALGLWKRFRDFSIIKLEKMYARLNIHFDVYAGESLVSPEAMKRQVDLLEEKKLLCTDRGAVLANLEEYKLGKVVVRKADGTSIYITRDLGEALERYEKYKFDKMVYVIAAQQNFHCQQFFKMLELMGYEWADKLEHVNFGMVLGMSTRKGTVKFLDDILQEAKLSMHEQMSKNEDKYKQIEDPEHVSDIIGQTAVKIQDMSAKRINDYEFNISRMTSFEGDTGPYIQYSHVRLCSVQRKNPNILLPEDLTQIKTSLLSEPKAREIIYVLSTYPQVIRDAFVDYQPSTIVTFCFKLCHLVSQAWETLKVQGQEEDLAQFQKSEQLGNKPVLHLSPASYTGSPQAVSATMSSSDPTHARSFSSTSTLADATHPMPEATNTSGGTAASSSPIAAHGQKAWMESDKEQAELPYNNFYLVMPSLMLVLFLAALDQTIVSTALPTIAEKFHATSSQYSWVGTSYLLASTIMTPLWGRVTDIVGRKYILYPGIVVFAVGSALCGASQSMNMLIASRALQGIGGGAIMSLTQIIIGDIVPLAKRGIYNSFFGAVWGISSCVGPVLGGILAQHGNNWRWCFFLNLPTAGIALAALYFSLNLNPTRKHTWSMLARTFDFLGLALIMSGCACLVVGFSFASDHGWGDKATIALLVVGGVLFASSLVNFLVTKRNAIIPPRVLKTRYALAIKYVAYGQSIGSQMAILIIAGLGVGLSLAVPLIMIQANPLLTTCLDMQAMPLKEMAASTSSWLLTRSLGGTLGIAVFQSVISSGLQSRFPKLEGYGTMFGIPRDLSGYKQIHDLPHGSIRDGAITAFSHSLRLCYVIWTPMFAAALLLALFTKHYTLNRLPGQATKPPGQTDVEQGAVVDGEKNDESDIVEDAIDRSKSVASQKQEQENLEAGVVPTQPALPLKPAMNV</sequence>
<accession>A0ACC2XHN6</accession>
<keyword evidence="2" id="KW-1185">Reference proteome</keyword>
<dbReference type="EMBL" id="JASBWU010000003">
    <property type="protein sequence ID" value="KAJ9123153.1"/>
    <property type="molecule type" value="Genomic_DNA"/>
</dbReference>
<evidence type="ECO:0000313" key="2">
    <source>
        <dbReference type="Proteomes" id="UP001243375"/>
    </source>
</evidence>